<feature type="region of interest" description="Disordered" evidence="1">
    <location>
        <begin position="44"/>
        <end position="76"/>
    </location>
</feature>
<protein>
    <submittedName>
        <fullName evidence="2">Uncharacterized protein</fullName>
    </submittedName>
</protein>
<keyword evidence="3" id="KW-1185">Reference proteome</keyword>
<evidence type="ECO:0000256" key="1">
    <source>
        <dbReference type="SAM" id="MobiDB-lite"/>
    </source>
</evidence>
<dbReference type="EMBL" id="JAOYFB010000039">
    <property type="protein sequence ID" value="KAK4028836.1"/>
    <property type="molecule type" value="Genomic_DNA"/>
</dbReference>
<sequence>MNWSSSCLCEVSSSLSKTFLAIHGWDPFCCYSAGLAVITKKGASQSGEMVRGRTDGEKEEGERTTGTGRKRYTGSY</sequence>
<evidence type="ECO:0000313" key="2">
    <source>
        <dbReference type="EMBL" id="KAK4028836.1"/>
    </source>
</evidence>
<dbReference type="Proteomes" id="UP001234178">
    <property type="component" value="Unassembled WGS sequence"/>
</dbReference>
<feature type="compositionally biased region" description="Basic and acidic residues" evidence="1">
    <location>
        <begin position="50"/>
        <end position="63"/>
    </location>
</feature>
<comment type="caution">
    <text evidence="2">The sequence shown here is derived from an EMBL/GenBank/DDBJ whole genome shotgun (WGS) entry which is preliminary data.</text>
</comment>
<accession>A0ABR0AUN4</accession>
<name>A0ABR0AUN4_9CRUS</name>
<reference evidence="2 3" key="1">
    <citation type="journal article" date="2023" name="Nucleic Acids Res.">
        <title>The hologenome of Daphnia magna reveals possible DNA methylation and microbiome-mediated evolution of the host genome.</title>
        <authorList>
            <person name="Chaturvedi A."/>
            <person name="Li X."/>
            <person name="Dhandapani V."/>
            <person name="Marshall H."/>
            <person name="Kissane S."/>
            <person name="Cuenca-Cambronero M."/>
            <person name="Asole G."/>
            <person name="Calvet F."/>
            <person name="Ruiz-Romero M."/>
            <person name="Marangio P."/>
            <person name="Guigo R."/>
            <person name="Rago D."/>
            <person name="Mirbahai L."/>
            <person name="Eastwood N."/>
            <person name="Colbourne J.K."/>
            <person name="Zhou J."/>
            <person name="Mallon E."/>
            <person name="Orsini L."/>
        </authorList>
    </citation>
    <scope>NUCLEOTIDE SEQUENCE [LARGE SCALE GENOMIC DNA]</scope>
    <source>
        <strain evidence="2">LRV0_1</strain>
    </source>
</reference>
<proteinExistence type="predicted"/>
<organism evidence="2 3">
    <name type="scientific">Daphnia magna</name>
    <dbReference type="NCBI Taxonomy" id="35525"/>
    <lineage>
        <taxon>Eukaryota</taxon>
        <taxon>Metazoa</taxon>
        <taxon>Ecdysozoa</taxon>
        <taxon>Arthropoda</taxon>
        <taxon>Crustacea</taxon>
        <taxon>Branchiopoda</taxon>
        <taxon>Diplostraca</taxon>
        <taxon>Cladocera</taxon>
        <taxon>Anomopoda</taxon>
        <taxon>Daphniidae</taxon>
        <taxon>Daphnia</taxon>
    </lineage>
</organism>
<gene>
    <name evidence="2" type="ORF">OUZ56_021855</name>
</gene>
<evidence type="ECO:0000313" key="3">
    <source>
        <dbReference type="Proteomes" id="UP001234178"/>
    </source>
</evidence>